<comment type="caution">
    <text evidence="1">The sequence shown here is derived from an EMBL/GenBank/DDBJ whole genome shotgun (WGS) entry which is preliminary data.</text>
</comment>
<gene>
    <name evidence="1" type="ORF">FK530_25485</name>
</gene>
<evidence type="ECO:0000313" key="1">
    <source>
        <dbReference type="EMBL" id="TWS19777.1"/>
    </source>
</evidence>
<dbReference type="GO" id="GO:0032259">
    <property type="term" value="P:methylation"/>
    <property type="evidence" value="ECO:0007669"/>
    <property type="project" value="UniProtKB-KW"/>
</dbReference>
<accession>A0A5C5R9F7</accession>
<name>A0A5C5R9F7_9ACTN</name>
<dbReference type="AlphaFoldDB" id="A0A5C5R9F7"/>
<dbReference type="GO" id="GO:0008168">
    <property type="term" value="F:methyltransferase activity"/>
    <property type="evidence" value="ECO:0007669"/>
    <property type="project" value="UniProtKB-KW"/>
</dbReference>
<dbReference type="EMBL" id="VIGX01000299">
    <property type="protein sequence ID" value="TWS19777.1"/>
    <property type="molecule type" value="Genomic_DNA"/>
</dbReference>
<evidence type="ECO:0000313" key="2">
    <source>
        <dbReference type="Proteomes" id="UP000319375"/>
    </source>
</evidence>
<reference evidence="1 2" key="1">
    <citation type="submission" date="2019-06" db="EMBL/GenBank/DDBJ databases">
        <title>Tsukamurella conjunctivitidis sp. nov., Tsukamurella assacharolytica sp. nov. and Tsukamurella sputae sp. nov. isolated from patients with conjunctivitis, bacteraemia (lymphoma) and respiratory infection (sputum) in Hong Kong.</title>
        <authorList>
            <person name="Teng J.L.L."/>
            <person name="Lee H.H."/>
            <person name="Fong J.Y.H."/>
            <person name="Fok K.M.N."/>
            <person name="Lau S.K.P."/>
            <person name="Woo P.C.Y."/>
        </authorList>
    </citation>
    <scope>NUCLEOTIDE SEQUENCE [LARGE SCALE GENOMIC DNA]</scope>
    <source>
        <strain evidence="1 2">HKU72</strain>
    </source>
</reference>
<protein>
    <submittedName>
        <fullName evidence="1">SAM-dependent methyltransferase</fullName>
    </submittedName>
</protein>
<keyword evidence="1" id="KW-0489">Methyltransferase</keyword>
<sequence>MLAEPDPAVIRSGLVARLAEAIGAQLVSPSIAWLSGEDLPATPFAARFEVLEVTALRPKAIQAALQRWDVGRIEVK</sequence>
<dbReference type="Proteomes" id="UP000319375">
    <property type="component" value="Unassembled WGS sequence"/>
</dbReference>
<keyword evidence="1" id="KW-0808">Transferase</keyword>
<feature type="non-terminal residue" evidence="1">
    <location>
        <position position="76"/>
    </location>
</feature>
<proteinExistence type="predicted"/>
<keyword evidence="2" id="KW-1185">Reference proteome</keyword>
<organism evidence="1 2">
    <name type="scientific">Tsukamurella conjunctivitidis</name>
    <dbReference type="NCBI Taxonomy" id="2592068"/>
    <lineage>
        <taxon>Bacteria</taxon>
        <taxon>Bacillati</taxon>
        <taxon>Actinomycetota</taxon>
        <taxon>Actinomycetes</taxon>
        <taxon>Mycobacteriales</taxon>
        <taxon>Tsukamurellaceae</taxon>
        <taxon>Tsukamurella</taxon>
    </lineage>
</organism>